<dbReference type="Pfam" id="PF20431">
    <property type="entry name" value="E_motif"/>
    <property type="match status" value="1"/>
</dbReference>
<name>A0A9Q0H059_9MAGN</name>
<evidence type="ECO:0000313" key="5">
    <source>
        <dbReference type="Proteomes" id="UP001141806"/>
    </source>
</evidence>
<dbReference type="InterPro" id="IPR002885">
    <property type="entry name" value="PPR_rpt"/>
</dbReference>
<comment type="caution">
    <text evidence="4">The sequence shown here is derived from an EMBL/GenBank/DDBJ whole genome shotgun (WGS) entry which is preliminary data.</text>
</comment>
<dbReference type="GO" id="GO:0003723">
    <property type="term" value="F:RNA binding"/>
    <property type="evidence" value="ECO:0007669"/>
    <property type="project" value="InterPro"/>
</dbReference>
<dbReference type="FunFam" id="1.25.40.10:FF:000934">
    <property type="entry name" value="Pentatricopeptide repeat-containing protein"/>
    <property type="match status" value="1"/>
</dbReference>
<comment type="similarity">
    <text evidence="2">Belongs to the PPR family. PCMP-E subfamily.</text>
</comment>
<keyword evidence="1" id="KW-0677">Repeat</keyword>
<dbReference type="OrthoDB" id="185373at2759"/>
<dbReference type="PROSITE" id="PS51375">
    <property type="entry name" value="PPR"/>
    <property type="match status" value="4"/>
</dbReference>
<dbReference type="NCBIfam" id="TIGR00756">
    <property type="entry name" value="PPR"/>
    <property type="match status" value="4"/>
</dbReference>
<feature type="repeat" description="PPR" evidence="3">
    <location>
        <begin position="110"/>
        <end position="144"/>
    </location>
</feature>
<evidence type="ECO:0000256" key="1">
    <source>
        <dbReference type="ARBA" id="ARBA00022737"/>
    </source>
</evidence>
<dbReference type="Pfam" id="PF13041">
    <property type="entry name" value="PPR_2"/>
    <property type="match status" value="3"/>
</dbReference>
<dbReference type="EMBL" id="JAMYWD010000011">
    <property type="protein sequence ID" value="KAJ4956231.1"/>
    <property type="molecule type" value="Genomic_DNA"/>
</dbReference>
<feature type="repeat" description="PPR" evidence="3">
    <location>
        <begin position="373"/>
        <end position="407"/>
    </location>
</feature>
<feature type="repeat" description="PPR" evidence="3">
    <location>
        <begin position="273"/>
        <end position="307"/>
    </location>
</feature>
<reference evidence="4" key="1">
    <citation type="journal article" date="2023" name="Plant J.">
        <title>The genome of the king protea, Protea cynaroides.</title>
        <authorList>
            <person name="Chang J."/>
            <person name="Duong T.A."/>
            <person name="Schoeman C."/>
            <person name="Ma X."/>
            <person name="Roodt D."/>
            <person name="Barker N."/>
            <person name="Li Z."/>
            <person name="Van de Peer Y."/>
            <person name="Mizrachi E."/>
        </authorList>
    </citation>
    <scope>NUCLEOTIDE SEQUENCE</scope>
    <source>
        <tissue evidence="4">Young leaves</tissue>
    </source>
</reference>
<dbReference type="Pfam" id="PF01535">
    <property type="entry name" value="PPR"/>
    <property type="match status" value="4"/>
</dbReference>
<dbReference type="FunFam" id="1.25.40.10:FF:000212">
    <property type="entry name" value="Pentatricopeptide repeat-containing protein At2g03380, mitochondrial"/>
    <property type="match status" value="1"/>
</dbReference>
<gene>
    <name evidence="4" type="ORF">NE237_013014</name>
</gene>
<keyword evidence="5" id="KW-1185">Reference proteome</keyword>
<evidence type="ECO:0000256" key="2">
    <source>
        <dbReference type="ARBA" id="ARBA00061659"/>
    </source>
</evidence>
<accession>A0A9Q0H059</accession>
<dbReference type="PANTHER" id="PTHR47926">
    <property type="entry name" value="PENTATRICOPEPTIDE REPEAT-CONTAINING PROTEIN"/>
    <property type="match status" value="1"/>
</dbReference>
<dbReference type="InterPro" id="IPR046960">
    <property type="entry name" value="PPR_At4g14850-like_plant"/>
</dbReference>
<dbReference type="AlphaFoldDB" id="A0A9Q0H059"/>
<dbReference type="InterPro" id="IPR046848">
    <property type="entry name" value="E_motif"/>
</dbReference>
<evidence type="ECO:0008006" key="6">
    <source>
        <dbReference type="Google" id="ProtNLM"/>
    </source>
</evidence>
<evidence type="ECO:0000256" key="3">
    <source>
        <dbReference type="PROSITE-ProRule" id="PRU00708"/>
    </source>
</evidence>
<evidence type="ECO:0000313" key="4">
    <source>
        <dbReference type="EMBL" id="KAJ4956231.1"/>
    </source>
</evidence>
<feature type="repeat" description="PPR" evidence="3">
    <location>
        <begin position="211"/>
        <end position="245"/>
    </location>
</feature>
<proteinExistence type="inferred from homology"/>
<sequence length="556" mass="62326">MKLHLESIFSPCMISLFRRKKYNKANFTFLLHYSISNVMPKSDYFSHKQVIASQLKRCSQVKELESFYATLFKTNAHQDCFLMNQFVSVCSTLGRMASAILAFADMEEPNVFVYNAMIRGSVRCASSVQALQFYLHMLRSGVCPTSFTFSCLIKACSQVSALRFGEAVHGHIWKHGFESHVFVQTALLDFYSIMGKTLESRKVFDEMPEIDAFAYATMISVHVRVGDLGSAENLFNKMPEKNIASWNTMIAGYARFVNVESAAALFYQMPVRDLVSWTTMISCYSQNKLFKEALGVFQGMKNAGVKPDEVTMSTVISACAHLGALDLGREIHLYVIQNFSLDVYIGSALIDMYAKCGNLDRSLVVFFKLKEKNLFCWNSAIEGLASHGYAKEALTMFSHMERERILPNKVTFISVLGACTHGGLVEEGRRRFLSMTLDYSIYPEIEHYGCMVDLLCRAGLLHEALGLVEGMTIEPNAVIWGAVLGGCKLHGNLEIAEVAVDKLMVLEPDNSGYYVLLINMYAEANQWSEVAKVRAIMKERGVTKNSHGSSWIEAEG</sequence>
<dbReference type="Proteomes" id="UP001141806">
    <property type="component" value="Unassembled WGS sequence"/>
</dbReference>
<organism evidence="4 5">
    <name type="scientific">Protea cynaroides</name>
    <dbReference type="NCBI Taxonomy" id="273540"/>
    <lineage>
        <taxon>Eukaryota</taxon>
        <taxon>Viridiplantae</taxon>
        <taxon>Streptophyta</taxon>
        <taxon>Embryophyta</taxon>
        <taxon>Tracheophyta</taxon>
        <taxon>Spermatophyta</taxon>
        <taxon>Magnoliopsida</taxon>
        <taxon>Proteales</taxon>
        <taxon>Proteaceae</taxon>
        <taxon>Protea</taxon>
    </lineage>
</organism>
<dbReference type="PANTHER" id="PTHR47926:SF376">
    <property type="entry name" value="TETRATRICOPEPTIDE-LIKE HELICAL DOMAIN SUPERFAMILY"/>
    <property type="match status" value="1"/>
</dbReference>
<dbReference type="Gene3D" id="1.25.40.10">
    <property type="entry name" value="Tetratricopeptide repeat domain"/>
    <property type="match status" value="4"/>
</dbReference>
<protein>
    <recommendedName>
        <fullName evidence="6">Pentatricopeptide repeat-containing protein</fullName>
    </recommendedName>
</protein>
<dbReference type="GO" id="GO:0009451">
    <property type="term" value="P:RNA modification"/>
    <property type="evidence" value="ECO:0007669"/>
    <property type="project" value="InterPro"/>
</dbReference>
<dbReference type="InterPro" id="IPR011990">
    <property type="entry name" value="TPR-like_helical_dom_sf"/>
</dbReference>